<organism evidence="2 3">
    <name type="scientific">Fodinibius salsisoli</name>
    <dbReference type="NCBI Taxonomy" id="2820877"/>
    <lineage>
        <taxon>Bacteria</taxon>
        <taxon>Pseudomonadati</taxon>
        <taxon>Balneolota</taxon>
        <taxon>Balneolia</taxon>
        <taxon>Balneolales</taxon>
        <taxon>Balneolaceae</taxon>
        <taxon>Fodinibius</taxon>
    </lineage>
</organism>
<dbReference type="RefSeq" id="WP_265765945.1">
    <property type="nucleotide sequence ID" value="NZ_JAGGJA010000006.1"/>
</dbReference>
<name>A0ABT3PMP6_9BACT</name>
<reference evidence="2 3" key="1">
    <citation type="submission" date="2021-03" db="EMBL/GenBank/DDBJ databases">
        <title>Aliifodinibius sp. nov., a new bacterium isolated from saline soil.</title>
        <authorList>
            <person name="Galisteo C."/>
            <person name="De La Haba R."/>
            <person name="Sanchez-Porro C."/>
            <person name="Ventosa A."/>
        </authorList>
    </citation>
    <scope>NUCLEOTIDE SEQUENCE [LARGE SCALE GENOMIC DNA]</scope>
    <source>
        <strain evidence="2 3">1BSP15-2V2</strain>
    </source>
</reference>
<keyword evidence="1" id="KW-0812">Transmembrane</keyword>
<keyword evidence="1" id="KW-1133">Transmembrane helix</keyword>
<dbReference type="EMBL" id="JAGGJA010000006">
    <property type="protein sequence ID" value="MCW9707187.1"/>
    <property type="molecule type" value="Genomic_DNA"/>
</dbReference>
<feature type="transmembrane region" description="Helical" evidence="1">
    <location>
        <begin position="12"/>
        <end position="31"/>
    </location>
</feature>
<evidence type="ECO:0000256" key="1">
    <source>
        <dbReference type="SAM" id="Phobius"/>
    </source>
</evidence>
<sequence length="181" mass="21196">MHQELHIFEEETPVFWGLAILVCTAGGTYLLSGTFVSMDWNLLNIQQIGALVLFLISFWGIFKLSEPKYHFAFHFESEILVIDIQKGTHLLKTLKLPAQEIDALRFSPEYPRLPKEALFDFSRSYHLMWRRKNEPSYQKVLSVESAQFTLKVDDIAKIMHFIQQRVPDIYIPPEQSDFFNL</sequence>
<evidence type="ECO:0000313" key="3">
    <source>
        <dbReference type="Proteomes" id="UP001207918"/>
    </source>
</evidence>
<proteinExistence type="predicted"/>
<evidence type="ECO:0008006" key="4">
    <source>
        <dbReference type="Google" id="ProtNLM"/>
    </source>
</evidence>
<gene>
    <name evidence="2" type="ORF">J6I44_09990</name>
</gene>
<evidence type="ECO:0000313" key="2">
    <source>
        <dbReference type="EMBL" id="MCW9707187.1"/>
    </source>
</evidence>
<comment type="caution">
    <text evidence="2">The sequence shown here is derived from an EMBL/GenBank/DDBJ whole genome shotgun (WGS) entry which is preliminary data.</text>
</comment>
<keyword evidence="1" id="KW-0472">Membrane</keyword>
<accession>A0ABT3PMP6</accession>
<keyword evidence="3" id="KW-1185">Reference proteome</keyword>
<protein>
    <recommendedName>
        <fullName evidence="4">PH domain-containing protein</fullName>
    </recommendedName>
</protein>
<feature type="transmembrane region" description="Helical" evidence="1">
    <location>
        <begin position="43"/>
        <end position="62"/>
    </location>
</feature>
<dbReference type="Proteomes" id="UP001207918">
    <property type="component" value="Unassembled WGS sequence"/>
</dbReference>